<protein>
    <submittedName>
        <fullName evidence="1">Uncharacterized protein</fullName>
    </submittedName>
</protein>
<dbReference type="KEGG" id="slaa:EUU25_09345"/>
<reference evidence="2" key="1">
    <citation type="submission" date="2019-01" db="EMBL/GenBank/DDBJ databases">
        <title>Sphingorhabdus lacus sp.nov., isolated from an oligotrophic freshwater lake.</title>
        <authorList>
            <person name="Park M."/>
        </authorList>
    </citation>
    <scope>NUCLEOTIDE SEQUENCE [LARGE SCALE GENOMIC DNA]</scope>
    <source>
        <strain evidence="2">IMCC1753</strain>
    </source>
</reference>
<dbReference type="AlphaFoldDB" id="A0A6I6L4H4"/>
<organism evidence="1 2">
    <name type="scientific">Sphingorhabdus lacus</name>
    <dbReference type="NCBI Taxonomy" id="392610"/>
    <lineage>
        <taxon>Bacteria</taxon>
        <taxon>Pseudomonadati</taxon>
        <taxon>Pseudomonadota</taxon>
        <taxon>Alphaproteobacteria</taxon>
        <taxon>Sphingomonadales</taxon>
        <taxon>Sphingomonadaceae</taxon>
        <taxon>Sphingorhabdus</taxon>
    </lineage>
</organism>
<evidence type="ECO:0000313" key="2">
    <source>
        <dbReference type="Proteomes" id="UP000428803"/>
    </source>
</evidence>
<dbReference type="EMBL" id="CP035733">
    <property type="protein sequence ID" value="QGY80805.1"/>
    <property type="molecule type" value="Genomic_DNA"/>
</dbReference>
<dbReference type="OrthoDB" id="9985037at2"/>
<dbReference type="RefSeq" id="WP_158900383.1">
    <property type="nucleotide sequence ID" value="NZ_CP035733.1"/>
</dbReference>
<keyword evidence="2" id="KW-1185">Reference proteome</keyword>
<dbReference type="Proteomes" id="UP000428803">
    <property type="component" value="Chromosome"/>
</dbReference>
<sequence>MTDFDPCFIAGAIERFSGYQIVGFYEAYRLLGGTGDPDMMPVEMRKNLVRLLTFLGYKEQWAGTKEGDDVSLMWARNPWPADFLSSGEKETWIAAFDVKK</sequence>
<evidence type="ECO:0000313" key="1">
    <source>
        <dbReference type="EMBL" id="QGY80805.1"/>
    </source>
</evidence>
<gene>
    <name evidence="1" type="ORF">EUU25_09345</name>
</gene>
<proteinExistence type="predicted"/>
<accession>A0A6I6L4H4</accession>
<name>A0A6I6L4H4_9SPHN</name>